<comment type="caution">
    <text evidence="1">The sequence shown here is derived from an EMBL/GenBank/DDBJ whole genome shotgun (WGS) entry which is preliminary data.</text>
</comment>
<name>A0A7W2AIG5_9BACL</name>
<dbReference type="RefSeq" id="WP_033102021.1">
    <property type="nucleotide sequence ID" value="NZ_JACEIP010000008.1"/>
</dbReference>
<gene>
    <name evidence="1" type="ORF">H1164_07340</name>
</gene>
<dbReference type="Proteomes" id="UP000530514">
    <property type="component" value="Unassembled WGS sequence"/>
</dbReference>
<keyword evidence="2" id="KW-1185">Reference proteome</keyword>
<evidence type="ECO:0000313" key="2">
    <source>
        <dbReference type="Proteomes" id="UP000530514"/>
    </source>
</evidence>
<reference evidence="1 2" key="1">
    <citation type="submission" date="2020-07" db="EMBL/GenBank/DDBJ databases">
        <authorList>
            <person name="Feng H."/>
        </authorList>
    </citation>
    <scope>NUCLEOTIDE SEQUENCE [LARGE SCALE GENOMIC DNA]</scope>
    <source>
        <strain evidence="2">s-11</strain>
    </source>
</reference>
<protein>
    <submittedName>
        <fullName evidence="1">Uncharacterized protein</fullName>
    </submittedName>
</protein>
<organism evidence="1 2">
    <name type="scientific">Thermoactinomyces daqus</name>
    <dbReference type="NCBI Taxonomy" id="1329516"/>
    <lineage>
        <taxon>Bacteria</taxon>
        <taxon>Bacillati</taxon>
        <taxon>Bacillota</taxon>
        <taxon>Bacilli</taxon>
        <taxon>Bacillales</taxon>
        <taxon>Thermoactinomycetaceae</taxon>
        <taxon>Thermoactinomyces</taxon>
    </lineage>
</organism>
<dbReference type="EMBL" id="JACEIP010000008">
    <property type="protein sequence ID" value="MBA4542714.1"/>
    <property type="molecule type" value="Genomic_DNA"/>
</dbReference>
<dbReference type="AlphaFoldDB" id="A0A7W2AIG5"/>
<sequence>MIRFNIQTKRRVYAVYVEFDKSGEHYEIDIYAIDGRRRKNVVGWQEVEITSDPLTLAKNEVAKYELREDYADRYDDKVFSLDSEQAAELVKQVHEVEVNDWQAGQKGVVRWEQTKAAKTAKQKGASK</sequence>
<accession>A0A7W2AIG5</accession>
<proteinExistence type="predicted"/>
<evidence type="ECO:0000313" key="1">
    <source>
        <dbReference type="EMBL" id="MBA4542714.1"/>
    </source>
</evidence>